<evidence type="ECO:0000313" key="2">
    <source>
        <dbReference type="EMBL" id="MDI5973422.1"/>
    </source>
</evidence>
<organism evidence="2">
    <name type="scientific">Streptantibioticus silvisoli</name>
    <dbReference type="NCBI Taxonomy" id="2705255"/>
    <lineage>
        <taxon>Bacteria</taxon>
        <taxon>Bacillati</taxon>
        <taxon>Actinomycetota</taxon>
        <taxon>Actinomycetes</taxon>
        <taxon>Kitasatosporales</taxon>
        <taxon>Streptomycetaceae</taxon>
        <taxon>Streptantibioticus</taxon>
    </lineage>
</organism>
<dbReference type="SUPFAM" id="SSF55729">
    <property type="entry name" value="Acyl-CoA N-acyltransferases (Nat)"/>
    <property type="match status" value="1"/>
</dbReference>
<dbReference type="InterPro" id="IPR016181">
    <property type="entry name" value="Acyl_CoA_acyltransferase"/>
</dbReference>
<proteinExistence type="predicted"/>
<sequence>MEVSYDGGRVVLRGDRVELREQLPPEAARIADGAATDLRWIDGTPCDGTVVAASMVVKAFTTGLYVPGWGVFTIVRAADGLAVGGIGFHGPPREEAVEIGYDLSVTARGAGLATEAVRLLSAWALGQPDVRTVVATTEPGNAPSQAVLNRAGFTRVSDVDGMRVFTLAAPADV</sequence>
<dbReference type="GO" id="GO:0008999">
    <property type="term" value="F:protein-N-terminal-alanine acetyltransferase activity"/>
    <property type="evidence" value="ECO:0007669"/>
    <property type="project" value="TreeGrafter"/>
</dbReference>
<accession>A0AA90KBK1</accession>
<dbReference type="InterPro" id="IPR000182">
    <property type="entry name" value="GNAT_dom"/>
</dbReference>
<comment type="caution">
    <text evidence="2">The sequence shown here is derived from an EMBL/GenBank/DDBJ whole genome shotgun (WGS) entry which is preliminary data.</text>
</comment>
<dbReference type="PANTHER" id="PTHR43441">
    <property type="entry name" value="RIBOSOMAL-PROTEIN-SERINE ACETYLTRANSFERASE"/>
    <property type="match status" value="1"/>
</dbReference>
<dbReference type="RefSeq" id="WP_271315463.1">
    <property type="nucleotide sequence ID" value="NZ_JABXJJ020000045.1"/>
</dbReference>
<dbReference type="AlphaFoldDB" id="A0AA90KBK1"/>
<name>A0AA90KBK1_9ACTN</name>
<evidence type="ECO:0000259" key="1">
    <source>
        <dbReference type="PROSITE" id="PS51186"/>
    </source>
</evidence>
<dbReference type="Pfam" id="PF13302">
    <property type="entry name" value="Acetyltransf_3"/>
    <property type="match status" value="1"/>
</dbReference>
<protein>
    <submittedName>
        <fullName evidence="2">GNAT family protein</fullName>
        <ecNumber evidence="2">2.-.-.-</ecNumber>
    </submittedName>
</protein>
<dbReference type="PROSITE" id="PS51186">
    <property type="entry name" value="GNAT"/>
    <property type="match status" value="1"/>
</dbReference>
<feature type="domain" description="N-acetyltransferase" evidence="1">
    <location>
        <begin position="17"/>
        <end position="172"/>
    </location>
</feature>
<keyword evidence="2" id="KW-0808">Transferase</keyword>
<dbReference type="InterPro" id="IPR051908">
    <property type="entry name" value="Ribosomal_N-acetyltransferase"/>
</dbReference>
<dbReference type="PANTHER" id="PTHR43441:SF6">
    <property type="entry name" value="N-ACETYLTRANSFERASE DOMAIN-CONTAINING PROTEIN"/>
    <property type="match status" value="1"/>
</dbReference>
<dbReference type="Gene3D" id="3.40.630.30">
    <property type="match status" value="1"/>
</dbReference>
<dbReference type="EMBL" id="JABXJJ020000045">
    <property type="protein sequence ID" value="MDI5973422.1"/>
    <property type="molecule type" value="Genomic_DNA"/>
</dbReference>
<gene>
    <name evidence="2" type="ORF">POF50_029455</name>
</gene>
<dbReference type="GO" id="GO:0005737">
    <property type="term" value="C:cytoplasm"/>
    <property type="evidence" value="ECO:0007669"/>
    <property type="project" value="TreeGrafter"/>
</dbReference>
<dbReference type="EC" id="2.-.-.-" evidence="2"/>
<dbReference type="GO" id="GO:1990189">
    <property type="term" value="F:protein N-terminal-serine acetyltransferase activity"/>
    <property type="evidence" value="ECO:0007669"/>
    <property type="project" value="TreeGrafter"/>
</dbReference>
<reference evidence="2" key="1">
    <citation type="submission" date="2023-05" db="EMBL/GenBank/DDBJ databases">
        <title>Streptantibioticus silvisoli sp. nov., acidotolerant actinomycetes 1 from pine litter.</title>
        <authorList>
            <person name="Swiecimska M."/>
            <person name="Golinska P."/>
            <person name="Sangal V."/>
            <person name="Wachnowicz B."/>
            <person name="Goodfellow M."/>
        </authorList>
    </citation>
    <scope>NUCLEOTIDE SEQUENCE</scope>
    <source>
        <strain evidence="2">SL13</strain>
    </source>
</reference>